<dbReference type="RefSeq" id="XP_018146231.1">
    <property type="nucleotide sequence ID" value="XM_018281966.1"/>
</dbReference>
<dbReference type="SUPFAM" id="SSF54695">
    <property type="entry name" value="POZ domain"/>
    <property type="match status" value="1"/>
</dbReference>
<dbReference type="CDD" id="cd18186">
    <property type="entry name" value="BTB_POZ_ZBTB_KLHL-like"/>
    <property type="match status" value="1"/>
</dbReference>
<dbReference type="PANTHER" id="PTHR47843">
    <property type="entry name" value="BTB DOMAIN-CONTAINING PROTEIN-RELATED"/>
    <property type="match status" value="1"/>
</dbReference>
<evidence type="ECO:0000313" key="3">
    <source>
        <dbReference type="Proteomes" id="UP000078397"/>
    </source>
</evidence>
<keyword evidence="3" id="KW-1185">Reference proteome</keyword>
<dbReference type="Pfam" id="PF00651">
    <property type="entry name" value="BTB"/>
    <property type="match status" value="1"/>
</dbReference>
<name>A0A179FVQ6_METCM</name>
<gene>
    <name evidence="2" type="ORF">VFPPC_02293</name>
</gene>
<reference evidence="2 3" key="1">
    <citation type="journal article" date="2016" name="PLoS Pathog.">
        <title>Biosynthesis of antibiotic leucinostatins in bio-control fungus Purpureocillium lilacinum and their inhibition on phytophthora revealed by genome mining.</title>
        <authorList>
            <person name="Wang G."/>
            <person name="Liu Z."/>
            <person name="Lin R."/>
            <person name="Li E."/>
            <person name="Mao Z."/>
            <person name="Ling J."/>
            <person name="Yang Y."/>
            <person name="Yin W.B."/>
            <person name="Xie B."/>
        </authorList>
    </citation>
    <scope>NUCLEOTIDE SEQUENCE [LARGE SCALE GENOMIC DNA]</scope>
    <source>
        <strain evidence="2">170</strain>
    </source>
</reference>
<dbReference type="KEGG" id="pchm:VFPPC_02293"/>
<evidence type="ECO:0000259" key="1">
    <source>
        <dbReference type="PROSITE" id="PS50097"/>
    </source>
</evidence>
<accession>A0A179FVQ6</accession>
<organism evidence="2 3">
    <name type="scientific">Pochonia chlamydosporia 170</name>
    <dbReference type="NCBI Taxonomy" id="1380566"/>
    <lineage>
        <taxon>Eukaryota</taxon>
        <taxon>Fungi</taxon>
        <taxon>Dikarya</taxon>
        <taxon>Ascomycota</taxon>
        <taxon>Pezizomycotina</taxon>
        <taxon>Sordariomycetes</taxon>
        <taxon>Hypocreomycetidae</taxon>
        <taxon>Hypocreales</taxon>
        <taxon>Clavicipitaceae</taxon>
        <taxon>Pochonia</taxon>
    </lineage>
</organism>
<dbReference type="AlphaFoldDB" id="A0A179FVQ6"/>
<dbReference type="GeneID" id="28845960"/>
<dbReference type="PROSITE" id="PS50097">
    <property type="entry name" value="BTB"/>
    <property type="match status" value="1"/>
</dbReference>
<feature type="domain" description="BTB" evidence="1">
    <location>
        <begin position="30"/>
        <end position="97"/>
    </location>
</feature>
<dbReference type="STRING" id="1380566.A0A179FVQ6"/>
<dbReference type="Proteomes" id="UP000078397">
    <property type="component" value="Unassembled WGS sequence"/>
</dbReference>
<evidence type="ECO:0000313" key="2">
    <source>
        <dbReference type="EMBL" id="OAQ69694.1"/>
    </source>
</evidence>
<protein>
    <submittedName>
        <fullName evidence="2">BTB/POZ fold domain-containing protein</fullName>
    </submittedName>
</protein>
<proteinExistence type="predicted"/>
<comment type="caution">
    <text evidence="2">The sequence shown here is derived from an EMBL/GenBank/DDBJ whole genome shotgun (WGS) entry which is preliminary data.</text>
</comment>
<dbReference type="PANTHER" id="PTHR47843:SF5">
    <property type="entry name" value="BTB_POZ DOMAIN PROTEIN"/>
    <property type="match status" value="1"/>
</dbReference>
<dbReference type="InterPro" id="IPR011333">
    <property type="entry name" value="SKP1/BTB/POZ_sf"/>
</dbReference>
<dbReference type="OrthoDB" id="6359816at2759"/>
<dbReference type="Gene3D" id="3.30.710.10">
    <property type="entry name" value="Potassium Channel Kv1.1, Chain A"/>
    <property type="match status" value="1"/>
</dbReference>
<dbReference type="EMBL" id="LSBJ02000002">
    <property type="protein sequence ID" value="OAQ69694.1"/>
    <property type="molecule type" value="Genomic_DNA"/>
</dbReference>
<dbReference type="InterPro" id="IPR000210">
    <property type="entry name" value="BTB/POZ_dom"/>
</dbReference>
<sequence>MSTSKTNTKITRTDAIISAIGMSFDNATNADVKIFLRGLELPAHGIVLCAQSKYFETALNSRMKEADTREFKYSEGSIHAYWRTFEYMYKGEYSEELVAKLDALDDDELSKHVRVYQLADYFGVQTLKDYSLGKLRLKVQELWVSETFVDCIRDVYQSTIDPDCEMRKIVVDTAWSHFKSLWGKKPFRELVREGGDFAVDLMGKI</sequence>